<reference evidence="2" key="1">
    <citation type="submission" date="2022-08" db="EMBL/GenBank/DDBJ databases">
        <authorList>
            <consortium name="DOE Joint Genome Institute"/>
            <person name="Min B."/>
            <person name="Riley R."/>
            <person name="Sierra-Patev S."/>
            <person name="Naranjo-Ortiz M."/>
            <person name="Looney B."/>
            <person name="Konkel Z."/>
            <person name="Slot J.C."/>
            <person name="Sakamoto Y."/>
            <person name="Steenwyk J.L."/>
            <person name="Rokas A."/>
            <person name="Carro J."/>
            <person name="Camarero S."/>
            <person name="Ferreira P."/>
            <person name="Molpeceres G."/>
            <person name="Ruiz-Duenas F.J."/>
            <person name="Serrano A."/>
            <person name="Henrissat B."/>
            <person name="Drula E."/>
            <person name="Hughes K.W."/>
            <person name="Mata J.L."/>
            <person name="Ishikawa N.K."/>
            <person name="Vargas-Isla R."/>
            <person name="Ushijima S."/>
            <person name="Smith C.A."/>
            <person name="Ahrendt S."/>
            <person name="Andreopoulos W."/>
            <person name="He G."/>
            <person name="Labutti K."/>
            <person name="Lipzen A."/>
            <person name="Ng V."/>
            <person name="Sandor L."/>
            <person name="Barry K."/>
            <person name="Martinez A.T."/>
            <person name="Xiao Y."/>
            <person name="Gibbons J.G."/>
            <person name="Terashima K."/>
            <person name="Hibbett D.S."/>
            <person name="Grigoriev I.V."/>
        </authorList>
    </citation>
    <scope>NUCLEOTIDE SEQUENCE</scope>
    <source>
        <strain evidence="2">TFB7829</strain>
    </source>
</reference>
<dbReference type="AlphaFoldDB" id="A0AA38Q3H0"/>
<keyword evidence="2" id="KW-0378">Hydrolase</keyword>
<comment type="caution">
    <text evidence="2">The sequence shown here is derived from an EMBL/GenBank/DDBJ whole genome shotgun (WGS) entry which is preliminary data.</text>
</comment>
<dbReference type="CDD" id="cd11577">
    <property type="entry name" value="GH71"/>
    <property type="match status" value="1"/>
</dbReference>
<protein>
    <submittedName>
        <fullName evidence="2">Glycosyl hydrolase family 71-domain-containing protein</fullName>
    </submittedName>
</protein>
<evidence type="ECO:0000313" key="2">
    <source>
        <dbReference type="EMBL" id="KAJ3986191.1"/>
    </source>
</evidence>
<dbReference type="EMBL" id="MU801946">
    <property type="protein sequence ID" value="KAJ3986191.1"/>
    <property type="molecule type" value="Genomic_DNA"/>
</dbReference>
<keyword evidence="1" id="KW-0732">Signal</keyword>
<sequence>MKLGFLSFFSTFLFFVFLSFSAAKHNTPLSRRSSKRQLHSRAEPESQAFDATSRSVYSDHSADSRLEKRDGTKYVFMHHVFHSFKGCLELSSDLYTDTYEYTHDSWLNDFDQIRAKDIDAVALNVGRDTWQSARVQDAYSAAAMVGMSVFISFDYTSFDCNIETTVNWVNAYKGLPGQFKINGRPMISSYSGDCLGPDGWQTIRDQTGGFLMPFIYGNDDQQLKKGSSYGFFDSWYCWGCAWPQGNYNKTTDDDHYYMNILESRYATTISPWMFTHYDSKNFYLRGDDWLLITRWEQLISMRDQLTFVEMVTWNDYGESDYFGTGPSSANSQPSGTTWTDGFPHNGFFDLSAYYITYFKTGVYPRITKDTVYFWLRPHPASINAKNDPLPKPEGWDWTSDTLWAAAFCSSTCNVTLRVGSYSQDFDNLPYGVNKISLPLKALGNVTVKMSKNGQEVINHIPSHFQYQEYTDHYNYNAYVGSATTLS</sequence>
<name>A0AA38Q3H0_9AGAR</name>
<dbReference type="Pfam" id="PF03659">
    <property type="entry name" value="Glyco_hydro_71"/>
    <property type="match status" value="1"/>
</dbReference>
<proteinExistence type="predicted"/>
<dbReference type="GO" id="GO:0051118">
    <property type="term" value="F:glucan endo-1,3-alpha-glucosidase activity"/>
    <property type="evidence" value="ECO:0007669"/>
    <property type="project" value="InterPro"/>
</dbReference>
<gene>
    <name evidence="2" type="ORF">F5890DRAFT_1552508</name>
</gene>
<dbReference type="InterPro" id="IPR005197">
    <property type="entry name" value="Glyco_hydro_71"/>
</dbReference>
<evidence type="ECO:0000256" key="1">
    <source>
        <dbReference type="SAM" id="SignalP"/>
    </source>
</evidence>
<dbReference type="Proteomes" id="UP001163850">
    <property type="component" value="Unassembled WGS sequence"/>
</dbReference>
<evidence type="ECO:0000313" key="3">
    <source>
        <dbReference type="Proteomes" id="UP001163850"/>
    </source>
</evidence>
<dbReference type="Gene3D" id="3.20.20.80">
    <property type="entry name" value="Glycosidases"/>
    <property type="match status" value="1"/>
</dbReference>
<accession>A0AA38Q3H0</accession>
<feature type="chain" id="PRO_5041270985" evidence="1">
    <location>
        <begin position="24"/>
        <end position="486"/>
    </location>
</feature>
<feature type="signal peptide" evidence="1">
    <location>
        <begin position="1"/>
        <end position="23"/>
    </location>
</feature>
<organism evidence="2 3">
    <name type="scientific">Lentinula detonsa</name>
    <dbReference type="NCBI Taxonomy" id="2804962"/>
    <lineage>
        <taxon>Eukaryota</taxon>
        <taxon>Fungi</taxon>
        <taxon>Dikarya</taxon>
        <taxon>Basidiomycota</taxon>
        <taxon>Agaricomycotina</taxon>
        <taxon>Agaricomycetes</taxon>
        <taxon>Agaricomycetidae</taxon>
        <taxon>Agaricales</taxon>
        <taxon>Marasmiineae</taxon>
        <taxon>Omphalotaceae</taxon>
        <taxon>Lentinula</taxon>
    </lineage>
</organism>